<gene>
    <name evidence="1" type="ORF">AEK19_MT1915</name>
</gene>
<accession>A0A1Y0B3S9</accession>
<keyword evidence="1" id="KW-0496">Mitochondrion</keyword>
<evidence type="ECO:0000313" key="1">
    <source>
        <dbReference type="EMBL" id="ART32082.1"/>
    </source>
</evidence>
<geneLocation type="mitochondrion" evidence="1"/>
<proteinExistence type="predicted"/>
<reference evidence="1" key="1">
    <citation type="submission" date="2017-03" db="EMBL/GenBank/DDBJ databases">
        <title>The mitochondrial genome of the carnivorous plant Utricularia reniformis (Lentibulariaceae): structure, comparative analysis and evolutionary landmarks.</title>
        <authorList>
            <person name="Silva S.R."/>
            <person name="Alvarenga D.O."/>
            <person name="Michael T.P."/>
            <person name="Miranda V.F.O."/>
            <person name="Varani A.M."/>
        </authorList>
    </citation>
    <scope>NUCLEOTIDE SEQUENCE</scope>
</reference>
<dbReference type="EMBL" id="KY774314">
    <property type="protein sequence ID" value="ART32082.1"/>
    <property type="molecule type" value="Genomic_DNA"/>
</dbReference>
<name>A0A1Y0B3S9_9LAMI</name>
<dbReference type="AlphaFoldDB" id="A0A1Y0B3S9"/>
<organism evidence="1">
    <name type="scientific">Utricularia reniformis</name>
    <dbReference type="NCBI Taxonomy" id="192314"/>
    <lineage>
        <taxon>Eukaryota</taxon>
        <taxon>Viridiplantae</taxon>
        <taxon>Streptophyta</taxon>
        <taxon>Embryophyta</taxon>
        <taxon>Tracheophyta</taxon>
        <taxon>Spermatophyta</taxon>
        <taxon>Magnoliopsida</taxon>
        <taxon>eudicotyledons</taxon>
        <taxon>Gunneridae</taxon>
        <taxon>Pentapetalae</taxon>
        <taxon>asterids</taxon>
        <taxon>lamiids</taxon>
        <taxon>Lamiales</taxon>
        <taxon>Lentibulariaceae</taxon>
        <taxon>Utricularia</taxon>
    </lineage>
</organism>
<sequence length="65" mass="7581">MECVSLSLNYSFHYRSTLFLVFISLCDWLYSFPEEGQQASTMKLSYHIDQTSPLFTCLGLLDLYI</sequence>
<protein>
    <submittedName>
        <fullName evidence="1">Uncharacterized protein</fullName>
    </submittedName>
</protein>